<dbReference type="Proteomes" id="UP001362999">
    <property type="component" value="Unassembled WGS sequence"/>
</dbReference>
<dbReference type="AlphaFoldDB" id="A0AAW0AD07"/>
<comment type="caution">
    <text evidence="1">The sequence shown here is derived from an EMBL/GenBank/DDBJ whole genome shotgun (WGS) entry which is preliminary data.</text>
</comment>
<evidence type="ECO:0000313" key="2">
    <source>
        <dbReference type="Proteomes" id="UP001362999"/>
    </source>
</evidence>
<sequence>MFGWNAALEQSDALAGISRIFYKYPQNTCNVHYPTQALDQALDHEYDVNQPRRNDRYRESYRSRMLRYEDEVRRGVYAEEQRREMMLGWQQISTETKLRWSELAHGAARSRPKVGDDRHWHLVFVGQKSGIPWRSMGSLLVYITIEDPRSLPDKPANTICLPFIRRDVEFLPTAPPDSTHELLAF</sequence>
<reference evidence="1 2" key="1">
    <citation type="journal article" date="2024" name="J Genomics">
        <title>Draft genome sequencing and assembly of Favolaschia claudopus CIRM-BRFM 2984 isolated from oak limbs.</title>
        <authorList>
            <person name="Navarro D."/>
            <person name="Drula E."/>
            <person name="Chaduli D."/>
            <person name="Cazenave R."/>
            <person name="Ahrendt S."/>
            <person name="Wang J."/>
            <person name="Lipzen A."/>
            <person name="Daum C."/>
            <person name="Barry K."/>
            <person name="Grigoriev I.V."/>
            <person name="Favel A."/>
            <person name="Rosso M.N."/>
            <person name="Martin F."/>
        </authorList>
    </citation>
    <scope>NUCLEOTIDE SEQUENCE [LARGE SCALE GENOMIC DNA]</scope>
    <source>
        <strain evidence="1 2">CIRM-BRFM 2984</strain>
    </source>
</reference>
<dbReference type="EMBL" id="JAWWNJ010000075">
    <property type="protein sequence ID" value="KAK7006569.1"/>
    <property type="molecule type" value="Genomic_DNA"/>
</dbReference>
<name>A0AAW0AD07_9AGAR</name>
<gene>
    <name evidence="1" type="ORF">R3P38DRAFT_3366766</name>
</gene>
<evidence type="ECO:0000313" key="1">
    <source>
        <dbReference type="EMBL" id="KAK7006569.1"/>
    </source>
</evidence>
<protein>
    <submittedName>
        <fullName evidence="1">Uncharacterized protein</fullName>
    </submittedName>
</protein>
<keyword evidence="2" id="KW-1185">Reference proteome</keyword>
<organism evidence="1 2">
    <name type="scientific">Favolaschia claudopus</name>
    <dbReference type="NCBI Taxonomy" id="2862362"/>
    <lineage>
        <taxon>Eukaryota</taxon>
        <taxon>Fungi</taxon>
        <taxon>Dikarya</taxon>
        <taxon>Basidiomycota</taxon>
        <taxon>Agaricomycotina</taxon>
        <taxon>Agaricomycetes</taxon>
        <taxon>Agaricomycetidae</taxon>
        <taxon>Agaricales</taxon>
        <taxon>Marasmiineae</taxon>
        <taxon>Mycenaceae</taxon>
        <taxon>Favolaschia</taxon>
    </lineage>
</organism>
<proteinExistence type="predicted"/>
<accession>A0AAW0AD07</accession>